<dbReference type="InterPro" id="IPR011051">
    <property type="entry name" value="RmlC_Cupin_sf"/>
</dbReference>
<dbReference type="SUPFAM" id="SSF51182">
    <property type="entry name" value="RmlC-like cupins"/>
    <property type="match status" value="1"/>
</dbReference>
<feature type="non-terminal residue" evidence="1">
    <location>
        <position position="56"/>
    </location>
</feature>
<sequence>MLNPGAVPHLTNFSQAIFKPGQKVVPHLHETMYEIFFVESGEGIIRINNIDYPLLQ</sequence>
<evidence type="ECO:0000313" key="1">
    <source>
        <dbReference type="EMBL" id="EHJ11247.1"/>
    </source>
</evidence>
<accession>G5J995</accession>
<dbReference type="AlphaFoldDB" id="G5J995"/>
<dbReference type="EMBL" id="AESD01000609">
    <property type="protein sequence ID" value="EHJ11247.1"/>
    <property type="molecule type" value="Genomic_DNA"/>
</dbReference>
<proteinExistence type="predicted"/>
<evidence type="ECO:0000313" key="2">
    <source>
        <dbReference type="Proteomes" id="UP000003477"/>
    </source>
</evidence>
<gene>
    <name evidence="1" type="ORF">CWATWH0003_4012a1</name>
</gene>
<name>G5J995_CROWT</name>
<dbReference type="Gene3D" id="2.60.120.10">
    <property type="entry name" value="Jelly Rolls"/>
    <property type="match status" value="1"/>
</dbReference>
<organism evidence="1 2">
    <name type="scientific">Crocosphaera watsonii WH 0003</name>
    <dbReference type="NCBI Taxonomy" id="423471"/>
    <lineage>
        <taxon>Bacteria</taxon>
        <taxon>Bacillati</taxon>
        <taxon>Cyanobacteriota</taxon>
        <taxon>Cyanophyceae</taxon>
        <taxon>Oscillatoriophycideae</taxon>
        <taxon>Chroococcales</taxon>
        <taxon>Aphanothecaceae</taxon>
        <taxon>Crocosphaera</taxon>
    </lineage>
</organism>
<reference evidence="1 2" key="1">
    <citation type="journal article" date="2011" name="Front. Microbiol.">
        <title>Two Strains of Crocosphaera watsonii with Highly Conserved Genomes are Distinguished by Strain-Specific Features.</title>
        <authorList>
            <person name="Bench S.R."/>
            <person name="Ilikchyan I.N."/>
            <person name="Tripp H.J."/>
            <person name="Zehr J.P."/>
        </authorList>
    </citation>
    <scope>NUCLEOTIDE SEQUENCE [LARGE SCALE GENOMIC DNA]</scope>
    <source>
        <strain evidence="1 2">WH 0003</strain>
    </source>
</reference>
<comment type="caution">
    <text evidence="1">The sequence shown here is derived from an EMBL/GenBank/DDBJ whole genome shotgun (WGS) entry which is preliminary data.</text>
</comment>
<protein>
    <submittedName>
        <fullName evidence="1">Cupin 2 domain-containing protein</fullName>
    </submittedName>
</protein>
<dbReference type="InterPro" id="IPR014710">
    <property type="entry name" value="RmlC-like_jellyroll"/>
</dbReference>
<dbReference type="Proteomes" id="UP000003477">
    <property type="component" value="Unassembled WGS sequence"/>
</dbReference>